<dbReference type="VEuPathDB" id="FungiDB:RhiirA1_502368"/>
<sequence length="493" mass="56341">LPKFPPVIIALLPNNGSDKTESIVNIHKLLLDFAQELGLHIISIGSDGAQVEFNAQTQIQQIKTSDRLRFNYTPYNIDFSCPIFPNIGPIVRIQDPKHAKKTGRNAAMSGARALTFGHSTIGFNHFTKLLSHLQSPMYKSDVYKLDRQDDGAAYRTFCPKNLACCLDSNNKIKSEFKGTFIYLFIIGELVDSYLNRNISPLERIRMAMTSYFFLRIWRFHINTLARKYPEFISVSQNFIASQTFAIMTSLAESIVLLVKAHRDYYSQYPLIPWIHGSEACEHFFGAARQINADFDFAELLEMVPKIGHYTKALNSKELSFNKEKSVRDGYQFEYNNEIIEFDQVNILRSWPNDIQIHHAFDQSRQLACDLAEFLGMLTPDIVPINSLRPYILIGPNDGEVSGSDNHDECMQDSDENFSNLDLSQIIGYAAKEVNLIRQKENEREKVNINKDSQNLSLNECQKQLSFIDIDETLDSSIINTGNVKELQFINNYL</sequence>
<evidence type="ECO:0000313" key="1">
    <source>
        <dbReference type="EMBL" id="PKC11382.1"/>
    </source>
</evidence>
<organism evidence="1 2">
    <name type="scientific">Rhizophagus irregularis</name>
    <dbReference type="NCBI Taxonomy" id="588596"/>
    <lineage>
        <taxon>Eukaryota</taxon>
        <taxon>Fungi</taxon>
        <taxon>Fungi incertae sedis</taxon>
        <taxon>Mucoromycota</taxon>
        <taxon>Glomeromycotina</taxon>
        <taxon>Glomeromycetes</taxon>
        <taxon>Glomerales</taxon>
        <taxon>Glomeraceae</taxon>
        <taxon>Rhizophagus</taxon>
    </lineage>
</organism>
<proteinExistence type="predicted"/>
<reference evidence="1 2" key="1">
    <citation type="submission" date="2016-04" db="EMBL/GenBank/DDBJ databases">
        <title>Genome analyses suggest a sexual origin of heterokaryosis in a supposedly ancient asexual fungus.</title>
        <authorList>
            <person name="Ropars J."/>
            <person name="Sedzielewska K."/>
            <person name="Noel J."/>
            <person name="Charron P."/>
            <person name="Farinelli L."/>
            <person name="Marton T."/>
            <person name="Kruger M."/>
            <person name="Pelin A."/>
            <person name="Brachmann A."/>
            <person name="Corradi N."/>
        </authorList>
    </citation>
    <scope>NUCLEOTIDE SEQUENCE [LARGE SCALE GENOMIC DNA]</scope>
    <source>
        <strain evidence="1 2">A5</strain>
    </source>
</reference>
<dbReference type="VEuPathDB" id="FungiDB:RhiirFUN_022262"/>
<accession>A0A2N0PX22</accession>
<comment type="caution">
    <text evidence="1">The sequence shown here is derived from an EMBL/GenBank/DDBJ whole genome shotgun (WGS) entry which is preliminary data.</text>
</comment>
<dbReference type="AlphaFoldDB" id="A0A2N0PX22"/>
<protein>
    <submittedName>
        <fullName evidence="1">Uncharacterized protein</fullName>
    </submittedName>
</protein>
<gene>
    <name evidence="1" type="ORF">RhiirA5_287686</name>
</gene>
<reference evidence="1 2" key="2">
    <citation type="submission" date="2017-09" db="EMBL/GenBank/DDBJ databases">
        <title>Extensive intraspecific genome diversity in a model arbuscular mycorrhizal fungus.</title>
        <authorList>
            <person name="Chen E.C."/>
            <person name="Morin E."/>
            <person name="Beaudet D."/>
            <person name="Noel J."/>
            <person name="Ndikumana S."/>
            <person name="Charron P."/>
            <person name="St-Onge C."/>
            <person name="Giorgi J."/>
            <person name="Grigoriev I.V."/>
            <person name="Roux C."/>
            <person name="Martin F.M."/>
            <person name="Corradi N."/>
        </authorList>
    </citation>
    <scope>NUCLEOTIDE SEQUENCE [LARGE SCALE GENOMIC DNA]</scope>
    <source>
        <strain evidence="1 2">A5</strain>
    </source>
</reference>
<evidence type="ECO:0000313" key="2">
    <source>
        <dbReference type="Proteomes" id="UP000232722"/>
    </source>
</evidence>
<dbReference type="VEuPathDB" id="FungiDB:FUN_013620"/>
<dbReference type="Proteomes" id="UP000232722">
    <property type="component" value="Unassembled WGS sequence"/>
</dbReference>
<dbReference type="EMBL" id="LLXJ01000313">
    <property type="protein sequence ID" value="PKC11382.1"/>
    <property type="molecule type" value="Genomic_DNA"/>
</dbReference>
<feature type="non-terminal residue" evidence="1">
    <location>
        <position position="1"/>
    </location>
</feature>
<name>A0A2N0PX22_9GLOM</name>